<dbReference type="SUPFAM" id="SSF53955">
    <property type="entry name" value="Lysozyme-like"/>
    <property type="match status" value="1"/>
</dbReference>
<dbReference type="Gene3D" id="1.10.530.10">
    <property type="match status" value="1"/>
</dbReference>
<dbReference type="PATRIC" id="fig|1348663.4.peg.1210"/>
<comment type="caution">
    <text evidence="3">The sequence shown here is derived from an EMBL/GenBank/DDBJ whole genome shotgun (WGS) entry which is preliminary data.</text>
</comment>
<dbReference type="Proteomes" id="UP000027178">
    <property type="component" value="Unassembled WGS sequence"/>
</dbReference>
<evidence type="ECO:0000313" key="4">
    <source>
        <dbReference type="Proteomes" id="UP000027178"/>
    </source>
</evidence>
<dbReference type="HOGENOM" id="CLU_965693_0_0_11"/>
<feature type="compositionally biased region" description="Basic and acidic residues" evidence="1">
    <location>
        <begin position="67"/>
        <end position="76"/>
    </location>
</feature>
<sequence length="288" mass="30186">MLRRSPLAGTGFGVTWNTTLGGTRHATHQAQPGPTSADPPDPDGPPPDAGRLPRRGPGRRHRGRRPAARDPGDRRPVARPRRERRGRHRRPERRARHRRRRLPQRGPPAGPAGAAAAAGAARRAAAGAAAGRAAPAAGAAAARRAAPAPAAARAGPAPAPQPEPAPEPAKPTYANNLDGWIAEARDVLAAAGKPVPSAKAMRAAAIAESSGNPNAVNNWDSNAKKGTPSIGLTQMIEPTFRAYALPGHKDIRNPVDNLIASSRYCDARYGSMDNMAAARGYGAYWRGY</sequence>
<feature type="compositionally biased region" description="Pro residues" evidence="1">
    <location>
        <begin position="157"/>
        <end position="169"/>
    </location>
</feature>
<dbReference type="AlphaFoldDB" id="A0A066Z0A3"/>
<protein>
    <recommendedName>
        <fullName evidence="2">Transglycosylase SLT domain-containing protein</fullName>
    </recommendedName>
</protein>
<evidence type="ECO:0000259" key="2">
    <source>
        <dbReference type="Pfam" id="PF01464"/>
    </source>
</evidence>
<feature type="region of interest" description="Disordered" evidence="1">
    <location>
        <begin position="1"/>
        <end position="174"/>
    </location>
</feature>
<feature type="compositionally biased region" description="Pro residues" evidence="1">
    <location>
        <begin position="37"/>
        <end position="48"/>
    </location>
</feature>
<feature type="compositionally biased region" description="Basic residues" evidence="1">
    <location>
        <begin position="77"/>
        <end position="103"/>
    </location>
</feature>
<accession>A0A066Z0A3</accession>
<dbReference type="InterPro" id="IPR023346">
    <property type="entry name" value="Lysozyme-like_dom_sf"/>
</dbReference>
<feature type="compositionally biased region" description="Low complexity" evidence="1">
    <location>
        <begin position="111"/>
        <end position="156"/>
    </location>
</feature>
<proteinExistence type="predicted"/>
<feature type="domain" description="Transglycosylase SLT" evidence="2">
    <location>
        <begin position="198"/>
        <end position="277"/>
    </location>
</feature>
<gene>
    <name evidence="3" type="ORF">KCH_12680</name>
</gene>
<dbReference type="EMBL" id="JNBY01000050">
    <property type="protein sequence ID" value="KDN87183.1"/>
    <property type="molecule type" value="Genomic_DNA"/>
</dbReference>
<keyword evidence="4" id="KW-1185">Reference proteome</keyword>
<name>A0A066Z0A3_9ACTN</name>
<dbReference type="eggNOG" id="COG3953">
    <property type="taxonomic scope" value="Bacteria"/>
</dbReference>
<dbReference type="InterPro" id="IPR008258">
    <property type="entry name" value="Transglycosylase_SLT_dom_1"/>
</dbReference>
<dbReference type="CDD" id="cd13402">
    <property type="entry name" value="LT_TF-like"/>
    <property type="match status" value="1"/>
</dbReference>
<dbReference type="Pfam" id="PF01464">
    <property type="entry name" value="SLT"/>
    <property type="match status" value="1"/>
</dbReference>
<organism evidence="3 4">
    <name type="scientific">Kitasatospora cheerisanensis KCTC 2395</name>
    <dbReference type="NCBI Taxonomy" id="1348663"/>
    <lineage>
        <taxon>Bacteria</taxon>
        <taxon>Bacillati</taxon>
        <taxon>Actinomycetota</taxon>
        <taxon>Actinomycetes</taxon>
        <taxon>Kitasatosporales</taxon>
        <taxon>Streptomycetaceae</taxon>
        <taxon>Kitasatospora</taxon>
    </lineage>
</organism>
<feature type="compositionally biased region" description="Basic residues" evidence="1">
    <location>
        <begin position="52"/>
        <end position="66"/>
    </location>
</feature>
<reference evidence="3 4" key="1">
    <citation type="submission" date="2014-05" db="EMBL/GenBank/DDBJ databases">
        <title>Draft Genome Sequence of Kitasatospora cheerisanensis KCTC 2395.</title>
        <authorList>
            <person name="Nam D.H."/>
        </authorList>
    </citation>
    <scope>NUCLEOTIDE SEQUENCE [LARGE SCALE GENOMIC DNA]</scope>
    <source>
        <strain evidence="3 4">KCTC 2395</strain>
    </source>
</reference>
<evidence type="ECO:0000313" key="3">
    <source>
        <dbReference type="EMBL" id="KDN87183.1"/>
    </source>
</evidence>
<evidence type="ECO:0000256" key="1">
    <source>
        <dbReference type="SAM" id="MobiDB-lite"/>
    </source>
</evidence>